<dbReference type="EMBL" id="JAGKHQ010000015">
    <property type="protein sequence ID" value="KAG7497174.1"/>
    <property type="molecule type" value="Genomic_DNA"/>
</dbReference>
<dbReference type="Proteomes" id="UP000693946">
    <property type="component" value="Linkage Group LG3"/>
</dbReference>
<evidence type="ECO:0000313" key="2">
    <source>
        <dbReference type="EMBL" id="KAG7497174.1"/>
    </source>
</evidence>
<proteinExistence type="predicted"/>
<evidence type="ECO:0000256" key="1">
    <source>
        <dbReference type="SAM" id="MobiDB-lite"/>
    </source>
</evidence>
<feature type="region of interest" description="Disordered" evidence="1">
    <location>
        <begin position="1"/>
        <end position="22"/>
    </location>
</feature>
<organism evidence="2 3">
    <name type="scientific">Solea senegalensis</name>
    <name type="common">Senegalese sole</name>
    <dbReference type="NCBI Taxonomy" id="28829"/>
    <lineage>
        <taxon>Eukaryota</taxon>
        <taxon>Metazoa</taxon>
        <taxon>Chordata</taxon>
        <taxon>Craniata</taxon>
        <taxon>Vertebrata</taxon>
        <taxon>Euteleostomi</taxon>
        <taxon>Actinopterygii</taxon>
        <taxon>Neopterygii</taxon>
        <taxon>Teleostei</taxon>
        <taxon>Neoteleostei</taxon>
        <taxon>Acanthomorphata</taxon>
        <taxon>Carangaria</taxon>
        <taxon>Pleuronectiformes</taxon>
        <taxon>Pleuronectoidei</taxon>
        <taxon>Soleidae</taxon>
        <taxon>Solea</taxon>
    </lineage>
</organism>
<sequence length="111" mass="11839">MPSSMATTQQHNIGPLFPRVPSHRIPTGTQAADKKLQQLLQCFIHMLLLCSCSSSCCLLLLPSKPLCPLLTPPSIMCITPASGGHGQRTEIPALGISIATCQTFMTHDAGQ</sequence>
<accession>A0AAV6QV26</accession>
<reference evidence="2 3" key="1">
    <citation type="journal article" date="2021" name="Sci. Rep.">
        <title>Chromosome anchoring in Senegalese sole (Solea senegalensis) reveals sex-associated markers and genome rearrangements in flatfish.</title>
        <authorList>
            <person name="Guerrero-Cozar I."/>
            <person name="Gomez-Garrido J."/>
            <person name="Berbel C."/>
            <person name="Martinez-Blanch J.F."/>
            <person name="Alioto T."/>
            <person name="Claros M.G."/>
            <person name="Gagnaire P.A."/>
            <person name="Manchado M."/>
        </authorList>
    </citation>
    <scope>NUCLEOTIDE SEQUENCE [LARGE SCALE GENOMIC DNA]</scope>
    <source>
        <strain evidence="2">Sse05_10M</strain>
    </source>
</reference>
<keyword evidence="3" id="KW-1185">Reference proteome</keyword>
<protein>
    <submittedName>
        <fullName evidence="2">Uncharacterized protein</fullName>
    </submittedName>
</protein>
<comment type="caution">
    <text evidence="2">The sequence shown here is derived from an EMBL/GenBank/DDBJ whole genome shotgun (WGS) entry which is preliminary data.</text>
</comment>
<evidence type="ECO:0000313" key="3">
    <source>
        <dbReference type="Proteomes" id="UP000693946"/>
    </source>
</evidence>
<feature type="compositionally biased region" description="Polar residues" evidence="1">
    <location>
        <begin position="1"/>
        <end position="12"/>
    </location>
</feature>
<dbReference type="AlphaFoldDB" id="A0AAV6QV26"/>
<name>A0AAV6QV26_SOLSE</name>
<gene>
    <name evidence="2" type="ORF">JOB18_032865</name>
</gene>